<proteinExistence type="predicted"/>
<dbReference type="Proteomes" id="UP000489600">
    <property type="component" value="Unassembled WGS sequence"/>
</dbReference>
<keyword evidence="2" id="KW-1185">Reference proteome</keyword>
<dbReference type="OrthoDB" id="2017365at2759"/>
<evidence type="ECO:0000313" key="2">
    <source>
        <dbReference type="Proteomes" id="UP000489600"/>
    </source>
</evidence>
<organism evidence="1 2">
    <name type="scientific">Arabis nemorensis</name>
    <dbReference type="NCBI Taxonomy" id="586526"/>
    <lineage>
        <taxon>Eukaryota</taxon>
        <taxon>Viridiplantae</taxon>
        <taxon>Streptophyta</taxon>
        <taxon>Embryophyta</taxon>
        <taxon>Tracheophyta</taxon>
        <taxon>Spermatophyta</taxon>
        <taxon>Magnoliopsida</taxon>
        <taxon>eudicotyledons</taxon>
        <taxon>Gunneridae</taxon>
        <taxon>Pentapetalae</taxon>
        <taxon>rosids</taxon>
        <taxon>malvids</taxon>
        <taxon>Brassicales</taxon>
        <taxon>Brassicaceae</taxon>
        <taxon>Arabideae</taxon>
        <taxon>Arabis</taxon>
    </lineage>
</organism>
<gene>
    <name evidence="1" type="ORF">ANE_LOCUS17975</name>
</gene>
<name>A0A565C1K7_9BRAS</name>
<dbReference type="EMBL" id="CABITT030000006">
    <property type="protein sequence ID" value="VVB07531.1"/>
    <property type="molecule type" value="Genomic_DNA"/>
</dbReference>
<evidence type="ECO:0000313" key="1">
    <source>
        <dbReference type="EMBL" id="VVB07531.1"/>
    </source>
</evidence>
<dbReference type="AlphaFoldDB" id="A0A565C1K7"/>
<sequence length="151" mass="16953">MEINRVVPSSSGSLIGSFNNLFQSIWEILYSQSKSATANDASKSRGGVYDNCTKYIQLNCGLGADSEEFSKVANYMENTHAKTIHKLRLLNYLDLRELLKLLRDVIVFSSLKNMMLLGHGVAFLLLPLRDFQLHSEAKYKETPNRSSDSSS</sequence>
<protein>
    <submittedName>
        <fullName evidence="1">Uncharacterized protein</fullName>
    </submittedName>
</protein>
<accession>A0A565C1K7</accession>
<comment type="caution">
    <text evidence="1">The sequence shown here is derived from an EMBL/GenBank/DDBJ whole genome shotgun (WGS) entry which is preliminary data.</text>
</comment>
<reference evidence="1" key="1">
    <citation type="submission" date="2019-07" db="EMBL/GenBank/DDBJ databases">
        <authorList>
            <person name="Dittberner H."/>
        </authorList>
    </citation>
    <scope>NUCLEOTIDE SEQUENCE [LARGE SCALE GENOMIC DNA]</scope>
</reference>